<feature type="transmembrane region" description="Helical" evidence="1">
    <location>
        <begin position="27"/>
        <end position="49"/>
    </location>
</feature>
<keyword evidence="1" id="KW-0812">Transmembrane</keyword>
<accession>A0A2T7UIW9</accession>
<evidence type="ECO:0000259" key="2">
    <source>
        <dbReference type="Pfam" id="PF13231"/>
    </source>
</evidence>
<dbReference type="EMBL" id="LFYT02000001">
    <property type="protein sequence ID" value="PVE44626.1"/>
    <property type="molecule type" value="Genomic_DNA"/>
</dbReference>
<dbReference type="InterPro" id="IPR038731">
    <property type="entry name" value="RgtA/B/C-like"/>
</dbReference>
<dbReference type="STRING" id="1293045.H663_11725"/>
<feature type="transmembrane region" description="Helical" evidence="1">
    <location>
        <begin position="267"/>
        <end position="286"/>
    </location>
</feature>
<proteinExistence type="predicted"/>
<evidence type="ECO:0000313" key="4">
    <source>
        <dbReference type="Proteomes" id="UP000037507"/>
    </source>
</evidence>
<feature type="transmembrane region" description="Helical" evidence="1">
    <location>
        <begin position="382"/>
        <end position="402"/>
    </location>
</feature>
<evidence type="ECO:0000256" key="1">
    <source>
        <dbReference type="SAM" id="Phobius"/>
    </source>
</evidence>
<name>A0A2T7UIW9_9BURK</name>
<dbReference type="Proteomes" id="UP000037507">
    <property type="component" value="Unassembled WGS sequence"/>
</dbReference>
<organism evidence="3 4">
    <name type="scientific">Limnohabitans planktonicus II-D5</name>
    <dbReference type="NCBI Taxonomy" id="1293045"/>
    <lineage>
        <taxon>Bacteria</taxon>
        <taxon>Pseudomonadati</taxon>
        <taxon>Pseudomonadota</taxon>
        <taxon>Betaproteobacteria</taxon>
        <taxon>Burkholderiales</taxon>
        <taxon>Comamonadaceae</taxon>
        <taxon>Limnohabitans</taxon>
    </lineage>
</organism>
<feature type="domain" description="Glycosyltransferase RgtA/B/C/D-like" evidence="2">
    <location>
        <begin position="71"/>
        <end position="234"/>
    </location>
</feature>
<dbReference type="AlphaFoldDB" id="A0A2T7UIW9"/>
<protein>
    <recommendedName>
        <fullName evidence="2">Glycosyltransferase RgtA/B/C/D-like domain-containing protein</fullName>
    </recommendedName>
</protein>
<feature type="transmembrane region" description="Helical" evidence="1">
    <location>
        <begin position="172"/>
        <end position="204"/>
    </location>
</feature>
<evidence type="ECO:0000313" key="3">
    <source>
        <dbReference type="EMBL" id="PVE44626.1"/>
    </source>
</evidence>
<gene>
    <name evidence="3" type="ORF">H663_000995</name>
</gene>
<feature type="transmembrane region" description="Helical" evidence="1">
    <location>
        <begin position="216"/>
        <end position="236"/>
    </location>
</feature>
<dbReference type="Pfam" id="PF13231">
    <property type="entry name" value="PMT_2"/>
    <property type="match status" value="1"/>
</dbReference>
<keyword evidence="4" id="KW-1185">Reference proteome</keyword>
<reference evidence="3" key="1">
    <citation type="submission" date="2017-04" db="EMBL/GenBank/DDBJ databases">
        <title>Unexpected and diverse lifestyles within the genus Limnohabitans.</title>
        <authorList>
            <person name="Kasalicky V."/>
            <person name="Mehrshad M."/>
            <person name="Andrei S.-A."/>
            <person name="Salcher M."/>
            <person name="Kratochvilova H."/>
            <person name="Simek K."/>
            <person name="Ghai R."/>
        </authorList>
    </citation>
    <scope>NUCLEOTIDE SEQUENCE [LARGE SCALE GENOMIC DNA]</scope>
    <source>
        <strain evidence="3">II-D5</strain>
    </source>
</reference>
<keyword evidence="1" id="KW-1133">Transmembrane helix</keyword>
<feature type="transmembrane region" description="Helical" evidence="1">
    <location>
        <begin position="315"/>
        <end position="335"/>
    </location>
</feature>
<comment type="caution">
    <text evidence="3">The sequence shown here is derived from an EMBL/GenBank/DDBJ whole genome shotgun (WGS) entry which is preliminary data.</text>
</comment>
<sequence length="544" mass="61556">MSIPTPIGSFVKRETSVGAGHPWLGSWPFLIVLATVTWTVMQHIAYPALDRHHDMLENYAWSQIAVWGTHKHPPFFAWVVGAWFQVMPHQSFFYKLLAYVNVAVSLWGVVRLAQALKLPQLAKPAVILLLWSLPYTTLASKFNANSQLLSLWPWTAVFMLRAWQAWGWHKVLFAALLGLAAAACFLSKYYSGVFLLGLFIASVFHPEGRAWLKTPWPYLSLLVFVLAMWPHAQWVMAHDMVTLKYMDEQGGAQIYKQGLAGFALSPILYWLPAWLVTVFVGGRALCKAQAGASWLGSVSRWAWQCWMPRAWNDTLFWLAVFPWAMSLGFGITGYVNLSTAWAIPIGYAFPLLWLRNFELRMPVSEHEDSTPAPSPWSQLDRWFVPSLLGLVFFSCVLAWSHASRSEVNYYRPSEATATVILNDWSQRHPDTRLSWVGGDWAESALLSLYGDASLTVIPDLPGSKAASFYDTPDWSRQPGLIFCSLGLSAQRRADSPPGACELNARQWLEKHQMPVQPIYFQVSRSGWRFPKPVGFEYVVFHALP</sequence>
<dbReference type="OrthoDB" id="8933800at2"/>
<feature type="transmembrane region" description="Helical" evidence="1">
    <location>
        <begin position="92"/>
        <end position="109"/>
    </location>
</feature>
<keyword evidence="1" id="KW-0472">Membrane</keyword>